<reference evidence="2" key="1">
    <citation type="submission" date="2014-09" db="EMBL/GenBank/DDBJ databases">
        <authorList>
            <person name="Mudge J."/>
            <person name="Ramaraj T."/>
            <person name="Lindquist I.E."/>
            <person name="Bharti A.K."/>
            <person name="Sundararajan A."/>
            <person name="Cameron C.T."/>
            <person name="Woodward J.E."/>
            <person name="May G.D."/>
            <person name="Brubaker C."/>
            <person name="Broadhvest J."/>
            <person name="Wilkins T.A."/>
        </authorList>
    </citation>
    <scope>NUCLEOTIDE SEQUENCE</scope>
    <source>
        <strain evidence="2">cv. AKA8401</strain>
    </source>
</reference>
<accession>A0A0B0PUF2</accession>
<protein>
    <submittedName>
        <fullName evidence="1">Uncharacterized protein</fullName>
    </submittedName>
</protein>
<dbReference type="AlphaFoldDB" id="A0A0B0PUF2"/>
<organism evidence="1 2">
    <name type="scientific">Gossypium arboreum</name>
    <name type="common">Tree cotton</name>
    <name type="synonym">Gossypium nanking</name>
    <dbReference type="NCBI Taxonomy" id="29729"/>
    <lineage>
        <taxon>Eukaryota</taxon>
        <taxon>Viridiplantae</taxon>
        <taxon>Streptophyta</taxon>
        <taxon>Embryophyta</taxon>
        <taxon>Tracheophyta</taxon>
        <taxon>Spermatophyta</taxon>
        <taxon>Magnoliopsida</taxon>
        <taxon>eudicotyledons</taxon>
        <taxon>Gunneridae</taxon>
        <taxon>Pentapetalae</taxon>
        <taxon>rosids</taxon>
        <taxon>malvids</taxon>
        <taxon>Malvales</taxon>
        <taxon>Malvaceae</taxon>
        <taxon>Malvoideae</taxon>
        <taxon>Gossypium</taxon>
    </lineage>
</organism>
<dbReference type="EMBL" id="KN445054">
    <property type="protein sequence ID" value="KHG28457.1"/>
    <property type="molecule type" value="Genomic_DNA"/>
</dbReference>
<keyword evidence="2" id="KW-1185">Reference proteome</keyword>
<evidence type="ECO:0000313" key="1">
    <source>
        <dbReference type="EMBL" id="KHG28457.1"/>
    </source>
</evidence>
<evidence type="ECO:0000313" key="2">
    <source>
        <dbReference type="Proteomes" id="UP000032142"/>
    </source>
</evidence>
<gene>
    <name evidence="1" type="ORF">F383_11375</name>
</gene>
<dbReference type="Proteomes" id="UP000032142">
    <property type="component" value="Unassembled WGS sequence"/>
</dbReference>
<sequence>MRSCMCSRKGFSSDRCSLSNQVSRRLWVH</sequence>
<proteinExistence type="predicted"/>
<name>A0A0B0PUF2_GOSAR</name>